<dbReference type="Gene3D" id="3.40.1190.20">
    <property type="match status" value="1"/>
</dbReference>
<dbReference type="InterPro" id="IPR011611">
    <property type="entry name" value="PfkB_dom"/>
</dbReference>
<dbReference type="InterPro" id="IPR002173">
    <property type="entry name" value="Carboh/pur_kinase_PfkB_CS"/>
</dbReference>
<keyword evidence="2" id="KW-0418">Kinase</keyword>
<keyword evidence="1" id="KW-0808">Transferase</keyword>
<sequence>MSHLLGDQIHCPVEQQPDEITVIDSVGAGDTFIAGMLYGLITGGYENTPWDARRCVRFAVDLATLKVQREGFAGLGHDVIQTQKRRPVTTA</sequence>
<evidence type="ECO:0000313" key="5">
    <source>
        <dbReference type="Proteomes" id="UP000235728"/>
    </source>
</evidence>
<evidence type="ECO:0000313" key="4">
    <source>
        <dbReference type="EMBL" id="PMB68112.1"/>
    </source>
</evidence>
<dbReference type="GO" id="GO:0016301">
    <property type="term" value="F:kinase activity"/>
    <property type="evidence" value="ECO:0007669"/>
    <property type="project" value="UniProtKB-KW"/>
</dbReference>
<dbReference type="PROSITE" id="PS00584">
    <property type="entry name" value="PFKB_KINASES_2"/>
    <property type="match status" value="1"/>
</dbReference>
<dbReference type="Proteomes" id="UP000235728">
    <property type="component" value="Unassembled WGS sequence"/>
</dbReference>
<name>A0A2N6NLG3_BEABA</name>
<comment type="caution">
    <text evidence="4">The sequence shown here is derived from an EMBL/GenBank/DDBJ whole genome shotgun (WGS) entry which is preliminary data.</text>
</comment>
<dbReference type="EMBL" id="MRVG01000006">
    <property type="protein sequence ID" value="PMB68112.1"/>
    <property type="molecule type" value="Genomic_DNA"/>
</dbReference>
<proteinExistence type="predicted"/>
<protein>
    <recommendedName>
        <fullName evidence="3">Carbohydrate kinase PfkB domain-containing protein</fullName>
    </recommendedName>
</protein>
<dbReference type="InterPro" id="IPR029056">
    <property type="entry name" value="Ribokinase-like"/>
</dbReference>
<accession>A0A2N6NLG3</accession>
<dbReference type="Pfam" id="PF00294">
    <property type="entry name" value="PfkB"/>
    <property type="match status" value="1"/>
</dbReference>
<evidence type="ECO:0000259" key="3">
    <source>
        <dbReference type="Pfam" id="PF00294"/>
    </source>
</evidence>
<evidence type="ECO:0000256" key="1">
    <source>
        <dbReference type="ARBA" id="ARBA00022679"/>
    </source>
</evidence>
<dbReference type="SUPFAM" id="SSF53613">
    <property type="entry name" value="Ribokinase-like"/>
    <property type="match status" value="1"/>
</dbReference>
<dbReference type="AlphaFoldDB" id="A0A2N6NLG3"/>
<reference evidence="4 5" key="1">
    <citation type="journal article" date="2016" name="Appl. Microbiol. Biotechnol.">
        <title>Characterization of T-DNA insertion mutants with decreased virulence in the entomopathogenic fungus Beauveria bassiana JEF-007.</title>
        <authorList>
            <person name="Kim S."/>
            <person name="Lee S.J."/>
            <person name="Nai Y.S."/>
            <person name="Yu J.S."/>
            <person name="Lee M.R."/>
            <person name="Yang Y.T."/>
            <person name="Kim J.S."/>
        </authorList>
    </citation>
    <scope>NUCLEOTIDE SEQUENCE [LARGE SCALE GENOMIC DNA]</scope>
    <source>
        <strain evidence="4 5">JEF-007</strain>
    </source>
</reference>
<gene>
    <name evidence="4" type="ORF">BM221_006289</name>
</gene>
<evidence type="ECO:0000256" key="2">
    <source>
        <dbReference type="ARBA" id="ARBA00022777"/>
    </source>
</evidence>
<feature type="domain" description="Carbohydrate kinase PfkB" evidence="3">
    <location>
        <begin position="18"/>
        <end position="71"/>
    </location>
</feature>
<organism evidence="4 5">
    <name type="scientific">Beauveria bassiana</name>
    <name type="common">White muscardine disease fungus</name>
    <name type="synonym">Tritirachium shiotae</name>
    <dbReference type="NCBI Taxonomy" id="176275"/>
    <lineage>
        <taxon>Eukaryota</taxon>
        <taxon>Fungi</taxon>
        <taxon>Dikarya</taxon>
        <taxon>Ascomycota</taxon>
        <taxon>Pezizomycotina</taxon>
        <taxon>Sordariomycetes</taxon>
        <taxon>Hypocreomycetidae</taxon>
        <taxon>Hypocreales</taxon>
        <taxon>Cordycipitaceae</taxon>
        <taxon>Beauveria</taxon>
    </lineage>
</organism>